<dbReference type="Proteomes" id="UP000887580">
    <property type="component" value="Unplaced"/>
</dbReference>
<sequence>MTTTTFSREMETDKELNHWLSLAVGGNLPDEDGHGSPLSNFGEPGNDHVDLFSTETTGISLDPIMFTPPDSPTHNESKEDKRSIEPLNLASKSGTSKSNVTSFSNNKSLIFMPKPKSDSANNKVPIYKQKKSVFSSASITLEKALNKVVKSKKADEYSFTDDEEEEPLSKSVGFDFFSDDSRTATGDNDIEPKSQEPAEVTVSKKKSVAESKVLSQMEETKEEIKPEKNNIAEIIRKRKENLKKLSHVFLYSESLEGDDVITPNANFSSDIHEAQNEKVNISDSAQSPEALESANEDEENDSPPILTAPYCEPSSSNGIPILRIKTEIPDLINSPSQKVIDDEIIVKSESREPERTLPKLVIKLRRESVTSPLPKKRKKKHKKKKDDTD</sequence>
<evidence type="ECO:0000313" key="1">
    <source>
        <dbReference type="Proteomes" id="UP000887580"/>
    </source>
</evidence>
<reference evidence="2" key="1">
    <citation type="submission" date="2022-11" db="UniProtKB">
        <authorList>
            <consortium name="WormBaseParasite"/>
        </authorList>
    </citation>
    <scope>IDENTIFICATION</scope>
</reference>
<organism evidence="1 2">
    <name type="scientific">Panagrolaimus sp. PS1159</name>
    <dbReference type="NCBI Taxonomy" id="55785"/>
    <lineage>
        <taxon>Eukaryota</taxon>
        <taxon>Metazoa</taxon>
        <taxon>Ecdysozoa</taxon>
        <taxon>Nematoda</taxon>
        <taxon>Chromadorea</taxon>
        <taxon>Rhabditida</taxon>
        <taxon>Tylenchina</taxon>
        <taxon>Panagrolaimomorpha</taxon>
        <taxon>Panagrolaimoidea</taxon>
        <taxon>Panagrolaimidae</taxon>
        <taxon>Panagrolaimus</taxon>
    </lineage>
</organism>
<name>A0AC35FYQ8_9BILA</name>
<accession>A0AC35FYQ8</accession>
<protein>
    <submittedName>
        <fullName evidence="2">Uncharacterized protein</fullName>
    </submittedName>
</protein>
<dbReference type="WBParaSite" id="PS1159_v2.g21793.t1">
    <property type="protein sequence ID" value="PS1159_v2.g21793.t1"/>
    <property type="gene ID" value="PS1159_v2.g21793"/>
</dbReference>
<proteinExistence type="predicted"/>
<evidence type="ECO:0000313" key="2">
    <source>
        <dbReference type="WBParaSite" id="PS1159_v2.g21793.t1"/>
    </source>
</evidence>